<evidence type="ECO:0000313" key="3">
    <source>
        <dbReference type="Proteomes" id="UP000179221"/>
    </source>
</evidence>
<proteinExistence type="predicted"/>
<dbReference type="EMBL" id="MGGL01000004">
    <property type="protein sequence ID" value="OGM27310.1"/>
    <property type="molecule type" value="Genomic_DNA"/>
</dbReference>
<keyword evidence="1" id="KW-0732">Signal</keyword>
<dbReference type="Proteomes" id="UP000179221">
    <property type="component" value="Unassembled WGS sequence"/>
</dbReference>
<organism evidence="2 3">
    <name type="scientific">Candidatus Woesebacteria bacterium RIFCSPHIGHO2_01_FULL_40_22</name>
    <dbReference type="NCBI Taxonomy" id="1802499"/>
    <lineage>
        <taxon>Bacteria</taxon>
        <taxon>Candidatus Woeseibacteriota</taxon>
    </lineage>
</organism>
<protein>
    <submittedName>
        <fullName evidence="2">Uncharacterized protein</fullName>
    </submittedName>
</protein>
<accession>A0A1F7YJE3</accession>
<reference evidence="2 3" key="1">
    <citation type="journal article" date="2016" name="Nat. Commun.">
        <title>Thousands of microbial genomes shed light on interconnected biogeochemical processes in an aquifer system.</title>
        <authorList>
            <person name="Anantharaman K."/>
            <person name="Brown C.T."/>
            <person name="Hug L.A."/>
            <person name="Sharon I."/>
            <person name="Castelle C.J."/>
            <person name="Probst A.J."/>
            <person name="Thomas B.C."/>
            <person name="Singh A."/>
            <person name="Wilkins M.J."/>
            <person name="Karaoz U."/>
            <person name="Brodie E.L."/>
            <person name="Williams K.H."/>
            <person name="Hubbard S.S."/>
            <person name="Banfield J.F."/>
        </authorList>
    </citation>
    <scope>NUCLEOTIDE SEQUENCE [LARGE SCALE GENOMIC DNA]</scope>
</reference>
<sequence>MGVGVLLIALFLSPLTARKASAEIGFTIETETVESQVDVDTYTQKYIQVVKAGGVTVGTHWIQVTAQWRHDFVWGDQVKVSAASRGSTDNSADYYWNMDDANLSTTAWGGGWTKYSDAQWNKIVGKPDYHANVTTNVSAGRWGQFTNSHGWYSY</sequence>
<gene>
    <name evidence="2" type="ORF">A2628_00715</name>
</gene>
<name>A0A1F7YJE3_9BACT</name>
<comment type="caution">
    <text evidence="2">The sequence shown here is derived from an EMBL/GenBank/DDBJ whole genome shotgun (WGS) entry which is preliminary data.</text>
</comment>
<dbReference type="AlphaFoldDB" id="A0A1F7YJE3"/>
<feature type="chain" id="PRO_5009533811" evidence="1">
    <location>
        <begin position="23"/>
        <end position="154"/>
    </location>
</feature>
<feature type="signal peptide" evidence="1">
    <location>
        <begin position="1"/>
        <end position="22"/>
    </location>
</feature>
<evidence type="ECO:0000313" key="2">
    <source>
        <dbReference type="EMBL" id="OGM27310.1"/>
    </source>
</evidence>
<evidence type="ECO:0000256" key="1">
    <source>
        <dbReference type="SAM" id="SignalP"/>
    </source>
</evidence>